<evidence type="ECO:0000313" key="1">
    <source>
        <dbReference type="EMBL" id="CUV01904.1"/>
    </source>
</evidence>
<name>A0A160V7N3_9ZZZZ</name>
<protein>
    <submittedName>
        <fullName evidence="1">Uncharacterized protein</fullName>
    </submittedName>
</protein>
<dbReference type="EMBL" id="FAXA01000150">
    <property type="protein sequence ID" value="CUV01904.1"/>
    <property type="molecule type" value="Genomic_DNA"/>
</dbReference>
<reference evidence="1" key="1">
    <citation type="submission" date="2015-10" db="EMBL/GenBank/DDBJ databases">
        <authorList>
            <person name="Gilbert D.G."/>
        </authorList>
    </citation>
    <scope>NUCLEOTIDE SEQUENCE</scope>
</reference>
<organism evidence="1">
    <name type="scientific">hydrothermal vent metagenome</name>
    <dbReference type="NCBI Taxonomy" id="652676"/>
    <lineage>
        <taxon>unclassified sequences</taxon>
        <taxon>metagenomes</taxon>
        <taxon>ecological metagenomes</taxon>
    </lineage>
</organism>
<sequence length="65" mass="7233">MRDTLLQAAERELAAVFSFRDNWRPLDTSTFGRYSGDRSFAGTLRRQAALDLQDLLALQGIESGG</sequence>
<proteinExistence type="predicted"/>
<dbReference type="AlphaFoldDB" id="A0A160V7N3"/>
<accession>A0A160V7N3</accession>
<gene>
    <name evidence="1" type="ORF">MGWOODY_Clf517</name>
</gene>